<dbReference type="Gene3D" id="2.160.20.20">
    <property type="match status" value="1"/>
</dbReference>
<evidence type="ECO:0000256" key="1">
    <source>
        <dbReference type="ARBA" id="ARBA00022729"/>
    </source>
</evidence>
<keyword evidence="4" id="KW-1185">Reference proteome</keyword>
<dbReference type="Proteomes" id="UP001320876">
    <property type="component" value="Unassembled WGS sequence"/>
</dbReference>
<dbReference type="InterPro" id="IPR011050">
    <property type="entry name" value="Pectin_lyase_fold/virulence"/>
</dbReference>
<organism evidence="3 4">
    <name type="scientific">Luteolibacter arcticus</name>
    <dbReference type="NCBI Taxonomy" id="1581411"/>
    <lineage>
        <taxon>Bacteria</taxon>
        <taxon>Pseudomonadati</taxon>
        <taxon>Verrucomicrobiota</taxon>
        <taxon>Verrucomicrobiia</taxon>
        <taxon>Verrucomicrobiales</taxon>
        <taxon>Verrucomicrobiaceae</taxon>
        <taxon>Luteolibacter</taxon>
    </lineage>
</organism>
<dbReference type="EMBL" id="JAPDDT010000014">
    <property type="protein sequence ID" value="MCW1925367.1"/>
    <property type="molecule type" value="Genomic_DNA"/>
</dbReference>
<proteinExistence type="predicted"/>
<feature type="region of interest" description="Disordered" evidence="2">
    <location>
        <begin position="57"/>
        <end position="76"/>
    </location>
</feature>
<name>A0ABT3GPE0_9BACT</name>
<dbReference type="SUPFAM" id="SSF51126">
    <property type="entry name" value="Pectin lyase-like"/>
    <property type="match status" value="2"/>
</dbReference>
<keyword evidence="1" id="KW-0732">Signal</keyword>
<dbReference type="InterPro" id="IPR013425">
    <property type="entry name" value="Autotrns_rpt"/>
</dbReference>
<evidence type="ECO:0000256" key="2">
    <source>
        <dbReference type="SAM" id="MobiDB-lite"/>
    </source>
</evidence>
<protein>
    <submittedName>
        <fullName evidence="3">Autotransporter-associated beta strand repeat-containing protein</fullName>
    </submittedName>
</protein>
<dbReference type="InterPro" id="IPR012332">
    <property type="entry name" value="Autotransporter_pectin_lyase_C"/>
</dbReference>
<dbReference type="NCBIfam" id="TIGR02601">
    <property type="entry name" value="autotrns_rpt"/>
    <property type="match status" value="5"/>
</dbReference>
<evidence type="ECO:0000313" key="3">
    <source>
        <dbReference type="EMBL" id="MCW1925367.1"/>
    </source>
</evidence>
<dbReference type="Pfam" id="PF12951">
    <property type="entry name" value="PATR"/>
    <property type="match status" value="5"/>
</dbReference>
<gene>
    <name evidence="3" type="ORF">OKA05_22595</name>
</gene>
<reference evidence="3 4" key="1">
    <citation type="submission" date="2022-10" db="EMBL/GenBank/DDBJ databases">
        <title>Luteolibacter arcticus strain CCTCC AB 2014275, whole genome shotgun sequencing project.</title>
        <authorList>
            <person name="Zhao G."/>
            <person name="Shen L."/>
        </authorList>
    </citation>
    <scope>NUCLEOTIDE SEQUENCE [LARGE SCALE GENOMIC DNA]</scope>
    <source>
        <strain evidence="3 4">CCTCC AB 2014275</strain>
    </source>
</reference>
<sequence>MTHPISPKLGLIHCLGLVSLVVPMTLPLAAQSTWTGASGPSWTNTGNWNPASVPASGVNITISDPPTNNGVGSLNGTDRTIGSLTFGTTGTRTSAFTLNTTTSTLIIGGGVVANGALTGSTNVLTLRGNYNVSANQNWSVGGTANTDNGVFIRGTSDSAGAAPSGSLLLNANLVKKGTGQLNFAAVTVSGAGNLVIDEGNLKFNAGSSQPLIVGGPGNITMNGSTVLGIFKNSGTMNITRAIVMNGTSKLSPRSGIVDVASSIAFNGTHSLDPNVTTNLSGAWTGSGTVNRSEAGTLNLTGSLSGFTGALNLTGGITNISSGPIGGSLSLDVGTRLGGEVAATGALSIQDATFSADPTTPGSLGTGANLTLGGINTVTLSKSPTSTAPFTVLSYSGTLTGGIANLTLEGGATNYRSVTFSDSTPGIITLAVGSSSRTWTGASGTAWDVDITPNWLEGDQRFFQLDAVTFGDTGAGTVALTGALSPGSIAVNSASNYEFTGDAANHITGSTGLTKGGSGTLTLGGVNTFTGAIAVNGGVLKAAGNQALGANGNTITIAAGATLDTNGALNASRNYHAVISGTGTDGFGVIVNNSGTDHLTGFGSLTLAADATIGGSNRWDVRPIVAGDGLLDLAGHTLTKLGNNRIGIIDSMATAAGPINVEQGSLSITRSTVTGSGTVTVGSAGTLQFENNTAGSFTKNITLDNGALLSIGTGTFVPVDSPQIALIGLPVIQTDVNLTLTGQITGAGKLTKAGSATLVLADSATHTGGTLVNAGTLQIGVGGTTGSIVGDIENYGTVAFNRSDAYAFGNAILGTGSLLKQGTGTLTLTGTSNFTGEKVINDGTLVVKSSAALGDITGLVRFTGANGKLDLATNSGIPAYPFTIGAGNTGTILSGVGTPGSPGVNHTLGDFAISAVTLNVAASADVSGGDPRITIPSMNLAAGAGGNTTLSPTTAGITLGSATIGSGNAAKTLVLTGTHQNNLLTGVVSDGLNVLSLTKTNDSLWTVSGDSTFTGTATISDGILVMTHSNALGAASKTVFAFGNAGNNQFPELRFSGGISPTFAEIQTSGAGTDSASGVLRNFSGDNTLTVTNQITMRSGVGATTLYSDAGTFTINTPLVTANVTNRALILAGPGNGVINGVVANGTTVNLPVTKNGTGTWTINGAQTYTGTTTVTEGVLSLGQAALSDTAAVVIGTNGKLNLNFGGTDRVGALEINGLPKGDGLYSAATDSGFITGSGSIRVGPEPAGYATWASGHPFNPGVNDGINDDPDADGVSNLLEYVLGGVPVGAGASNTSILPTQTLTTDNLVLTFKRSDVSESDTTLKVQWSDNLSSWNDFATIGGGDALPKVDVTEDSPTAALDTVVVTVPRNTTPGGKLFVRLQAVK</sequence>
<accession>A0ABT3GPE0</accession>
<feature type="compositionally biased region" description="Polar residues" evidence="2">
    <location>
        <begin position="58"/>
        <end position="76"/>
    </location>
</feature>
<evidence type="ECO:0000313" key="4">
    <source>
        <dbReference type="Proteomes" id="UP001320876"/>
    </source>
</evidence>
<dbReference type="RefSeq" id="WP_264489475.1">
    <property type="nucleotide sequence ID" value="NZ_JAPDDT010000014.1"/>
</dbReference>
<comment type="caution">
    <text evidence="3">The sequence shown here is derived from an EMBL/GenBank/DDBJ whole genome shotgun (WGS) entry which is preliminary data.</text>
</comment>